<evidence type="ECO:0000256" key="1">
    <source>
        <dbReference type="SAM" id="MobiDB-lite"/>
    </source>
</evidence>
<keyword evidence="3" id="KW-1185">Reference proteome</keyword>
<evidence type="ECO:0000313" key="3">
    <source>
        <dbReference type="Proteomes" id="UP001165080"/>
    </source>
</evidence>
<dbReference type="AlphaFoldDB" id="A0A9W6BHR8"/>
<feature type="compositionally biased region" description="Low complexity" evidence="1">
    <location>
        <begin position="128"/>
        <end position="139"/>
    </location>
</feature>
<accession>A0A9W6BHR8</accession>
<dbReference type="Proteomes" id="UP001165080">
    <property type="component" value="Unassembled WGS sequence"/>
</dbReference>
<protein>
    <submittedName>
        <fullName evidence="2">Uncharacterized protein</fullName>
    </submittedName>
</protein>
<gene>
    <name evidence="2" type="primary">PLEST003975</name>
    <name evidence="2" type="ORF">PLESTB_000571600</name>
</gene>
<feature type="region of interest" description="Disordered" evidence="1">
    <location>
        <begin position="121"/>
        <end position="142"/>
    </location>
</feature>
<feature type="compositionally biased region" description="Basic and acidic residues" evidence="1">
    <location>
        <begin position="158"/>
        <end position="176"/>
    </location>
</feature>
<name>A0A9W6BHR8_9CHLO</name>
<dbReference type="EMBL" id="BRXU01000005">
    <property type="protein sequence ID" value="GLC52000.1"/>
    <property type="molecule type" value="Genomic_DNA"/>
</dbReference>
<dbReference type="OrthoDB" id="552951at2759"/>
<organism evidence="2 3">
    <name type="scientific">Pleodorina starrii</name>
    <dbReference type="NCBI Taxonomy" id="330485"/>
    <lineage>
        <taxon>Eukaryota</taxon>
        <taxon>Viridiplantae</taxon>
        <taxon>Chlorophyta</taxon>
        <taxon>core chlorophytes</taxon>
        <taxon>Chlorophyceae</taxon>
        <taxon>CS clade</taxon>
        <taxon>Chlamydomonadales</taxon>
        <taxon>Volvocaceae</taxon>
        <taxon>Pleodorina</taxon>
    </lineage>
</organism>
<reference evidence="2 3" key="1">
    <citation type="journal article" date="2023" name="Commun. Biol.">
        <title>Reorganization of the ancestral sex-determining regions during the evolution of trioecy in Pleodorina starrii.</title>
        <authorList>
            <person name="Takahashi K."/>
            <person name="Suzuki S."/>
            <person name="Kawai-Toyooka H."/>
            <person name="Yamamoto K."/>
            <person name="Hamaji T."/>
            <person name="Ootsuki R."/>
            <person name="Yamaguchi H."/>
            <person name="Kawachi M."/>
            <person name="Higashiyama T."/>
            <person name="Nozaki H."/>
        </authorList>
    </citation>
    <scope>NUCLEOTIDE SEQUENCE [LARGE SCALE GENOMIC DNA]</scope>
    <source>
        <strain evidence="2 3">NIES-4479</strain>
    </source>
</reference>
<feature type="compositionally biased region" description="Polar residues" evidence="1">
    <location>
        <begin position="197"/>
        <end position="209"/>
    </location>
</feature>
<proteinExistence type="predicted"/>
<feature type="region of interest" description="Disordered" evidence="1">
    <location>
        <begin position="155"/>
        <end position="239"/>
    </location>
</feature>
<sequence length="523" mass="55102">MTATCPWHGGPNKRAQGAFLPTTRSPAARSQLVAPRTMRSFRIGASGGFRPDHVGASSPTDATAAPLTTPARGAPSPGVLLPIFVSFFGHLRDHASSLAHHLNSAEQASFLPSLGLGLGPHVREPDAGDATSRAADARAGSGGAAWRLLHHVQQRPPPHQELKEPQQQQPHEDDGHFWVGPLLAHLPWSHHGGPFSSKDSPGPGSSTSGRAPPVASSTSPPPPPSSSSSSSPQHLDDPSDLHHRLAARTVGLSVLWRSALALQQRTLMTALWRMGQAMEAADKARRNMPPPAEVPALVHWGAVAAAARAEETVALALARTAIAASAAAAGVPAAAAAVTGSAAAAAAAAAVAAPHLPLLRHARRRLLAAATPTLERLCGLQRGCTTHVLLRFLLFSAINPRMRRDLRVRLDVLARRAAQVALLQEQHDAWLARQPAGPRAASPIQVPSAAGGGSAATPLSARWYRRVFAPEMLACARQLQLEAPGSPPDDRAAGDPPGRFDLRDLYRLIRVIEVAVEDLEHYE</sequence>
<comment type="caution">
    <text evidence="2">The sequence shown here is derived from an EMBL/GenBank/DDBJ whole genome shotgun (WGS) entry which is preliminary data.</text>
</comment>
<feature type="region of interest" description="Disordered" evidence="1">
    <location>
        <begin position="45"/>
        <end position="70"/>
    </location>
</feature>
<feature type="compositionally biased region" description="Low complexity" evidence="1">
    <location>
        <begin position="56"/>
        <end position="70"/>
    </location>
</feature>
<evidence type="ECO:0000313" key="2">
    <source>
        <dbReference type="EMBL" id="GLC52000.1"/>
    </source>
</evidence>
<feature type="region of interest" description="Disordered" evidence="1">
    <location>
        <begin position="1"/>
        <end position="26"/>
    </location>
</feature>